<dbReference type="OrthoDB" id="9802802at2"/>
<dbReference type="Proteomes" id="UP000190541">
    <property type="component" value="Unassembled WGS sequence"/>
</dbReference>
<evidence type="ECO:0000313" key="4">
    <source>
        <dbReference type="EMBL" id="SKB47293.1"/>
    </source>
</evidence>
<keyword evidence="1 2" id="KW-0238">DNA-binding</keyword>
<organism evidence="4 5">
    <name type="scientific">Parapedobacter luteus</name>
    <dbReference type="NCBI Taxonomy" id="623280"/>
    <lineage>
        <taxon>Bacteria</taxon>
        <taxon>Pseudomonadati</taxon>
        <taxon>Bacteroidota</taxon>
        <taxon>Sphingobacteriia</taxon>
        <taxon>Sphingobacteriales</taxon>
        <taxon>Sphingobacteriaceae</taxon>
        <taxon>Parapedobacter</taxon>
    </lineage>
</organism>
<dbReference type="Gene3D" id="1.10.10.60">
    <property type="entry name" value="Homeodomain-like"/>
    <property type="match status" value="1"/>
</dbReference>
<dbReference type="GO" id="GO:0003677">
    <property type="term" value="F:DNA binding"/>
    <property type="evidence" value="ECO:0007669"/>
    <property type="project" value="UniProtKB-UniRule"/>
</dbReference>
<dbReference type="PANTHER" id="PTHR30328">
    <property type="entry name" value="TRANSCRIPTIONAL REPRESSOR"/>
    <property type="match status" value="1"/>
</dbReference>
<dbReference type="InterPro" id="IPR001647">
    <property type="entry name" value="HTH_TetR"/>
</dbReference>
<gene>
    <name evidence="4" type="ORF">SAMN05660226_01531</name>
</gene>
<evidence type="ECO:0000259" key="3">
    <source>
        <dbReference type="PROSITE" id="PS50977"/>
    </source>
</evidence>
<protein>
    <submittedName>
        <fullName evidence="4">Transcriptional regulator, TetR family</fullName>
    </submittedName>
</protein>
<name>A0A1T5BKE8_9SPHI</name>
<dbReference type="PANTHER" id="PTHR30328:SF54">
    <property type="entry name" value="HTH-TYPE TRANSCRIPTIONAL REPRESSOR SCO4008"/>
    <property type="match status" value="1"/>
</dbReference>
<dbReference type="InterPro" id="IPR050109">
    <property type="entry name" value="HTH-type_TetR-like_transc_reg"/>
</dbReference>
<feature type="domain" description="HTH tetR-type" evidence="3">
    <location>
        <begin position="5"/>
        <end position="65"/>
    </location>
</feature>
<sequence>MINADKKRTQILEAATRRFAHFGLAKTTMSEIAQDLSFSKALLYYYFPDKNTLYAAVLEHVINQSFEEIEEALPSFNGCHETIMFVLDRRIAFITKYYNLLEHSISAVQQTPNEMASVMADSKVKEKAIISKILQRGVDTGELYVEHMEETAEIMLFALAGMRFSILKDLNGVLFPTKEEFDRILSLQKKMATIFLRGLEVRSASDPQR</sequence>
<dbReference type="PRINTS" id="PR00455">
    <property type="entry name" value="HTHTETR"/>
</dbReference>
<dbReference type="SUPFAM" id="SSF48498">
    <property type="entry name" value="Tetracyclin repressor-like, C-terminal domain"/>
    <property type="match status" value="1"/>
</dbReference>
<dbReference type="SUPFAM" id="SSF46689">
    <property type="entry name" value="Homeodomain-like"/>
    <property type="match status" value="1"/>
</dbReference>
<evidence type="ECO:0000256" key="1">
    <source>
        <dbReference type="ARBA" id="ARBA00023125"/>
    </source>
</evidence>
<feature type="DNA-binding region" description="H-T-H motif" evidence="2">
    <location>
        <begin position="28"/>
        <end position="47"/>
    </location>
</feature>
<accession>A0A1T5BKE8</accession>
<dbReference type="PROSITE" id="PS50977">
    <property type="entry name" value="HTH_TETR_2"/>
    <property type="match status" value="1"/>
</dbReference>
<dbReference type="RefSeq" id="WP_079716210.1">
    <property type="nucleotide sequence ID" value="NZ_FUYS01000003.1"/>
</dbReference>
<keyword evidence="5" id="KW-1185">Reference proteome</keyword>
<dbReference type="InterPro" id="IPR036271">
    <property type="entry name" value="Tet_transcr_reg_TetR-rel_C_sf"/>
</dbReference>
<dbReference type="AlphaFoldDB" id="A0A1T5BKE8"/>
<dbReference type="EMBL" id="FUYS01000003">
    <property type="protein sequence ID" value="SKB47293.1"/>
    <property type="molecule type" value="Genomic_DNA"/>
</dbReference>
<dbReference type="Gene3D" id="1.10.357.10">
    <property type="entry name" value="Tetracycline Repressor, domain 2"/>
    <property type="match status" value="1"/>
</dbReference>
<dbReference type="STRING" id="623280.SAMN05660226_01531"/>
<dbReference type="Pfam" id="PF00440">
    <property type="entry name" value="TetR_N"/>
    <property type="match status" value="1"/>
</dbReference>
<proteinExistence type="predicted"/>
<reference evidence="4 5" key="1">
    <citation type="submission" date="2017-02" db="EMBL/GenBank/DDBJ databases">
        <authorList>
            <person name="Peterson S.W."/>
        </authorList>
    </citation>
    <scope>NUCLEOTIDE SEQUENCE [LARGE SCALE GENOMIC DNA]</scope>
    <source>
        <strain evidence="4 5">DSM 22899</strain>
    </source>
</reference>
<evidence type="ECO:0000313" key="5">
    <source>
        <dbReference type="Proteomes" id="UP000190541"/>
    </source>
</evidence>
<evidence type="ECO:0000256" key="2">
    <source>
        <dbReference type="PROSITE-ProRule" id="PRU00335"/>
    </source>
</evidence>
<dbReference type="InterPro" id="IPR009057">
    <property type="entry name" value="Homeodomain-like_sf"/>
</dbReference>